<comment type="caution">
    <text evidence="2">The sequence shown here is derived from an EMBL/GenBank/DDBJ whole genome shotgun (WGS) entry which is preliminary data.</text>
</comment>
<sequence length="125" mass="13652">MSTMVTSWPWSERCREAGQPQKPSPPRIAIFTSTPNAGCRGTEHGEPRSGCAGGHRGWLPCGSKGRLEPIQPTGPRGPVGRVDLRRFDGWWGGRPGSMRGRTAAIGRRPRGRLDPFIRSSCRCGE</sequence>
<feature type="region of interest" description="Disordered" evidence="1">
    <location>
        <begin position="1"/>
        <end position="82"/>
    </location>
</feature>
<proteinExistence type="predicted"/>
<protein>
    <submittedName>
        <fullName evidence="2">Uncharacterized protein</fullName>
    </submittedName>
</protein>
<organism evidence="2 3">
    <name type="scientific">Citricoccus parietis</name>
    <dbReference type="NCBI Taxonomy" id="592307"/>
    <lineage>
        <taxon>Bacteria</taxon>
        <taxon>Bacillati</taxon>
        <taxon>Actinomycetota</taxon>
        <taxon>Actinomycetes</taxon>
        <taxon>Micrococcales</taxon>
        <taxon>Micrococcaceae</taxon>
        <taxon>Citricoccus</taxon>
    </lineage>
</organism>
<dbReference type="EMBL" id="JBHMFI010000001">
    <property type="protein sequence ID" value="MFB9072879.1"/>
    <property type="molecule type" value="Genomic_DNA"/>
</dbReference>
<evidence type="ECO:0000313" key="3">
    <source>
        <dbReference type="Proteomes" id="UP001589575"/>
    </source>
</evidence>
<reference evidence="2 3" key="1">
    <citation type="submission" date="2024-09" db="EMBL/GenBank/DDBJ databases">
        <authorList>
            <person name="Sun Q."/>
            <person name="Mori K."/>
        </authorList>
    </citation>
    <scope>NUCLEOTIDE SEQUENCE [LARGE SCALE GENOMIC DNA]</scope>
    <source>
        <strain evidence="2 3">CCM 7609</strain>
    </source>
</reference>
<name>A0ABV5G1S1_9MICC</name>
<gene>
    <name evidence="2" type="ORF">ACFFX0_17405</name>
</gene>
<dbReference type="Proteomes" id="UP001589575">
    <property type="component" value="Unassembled WGS sequence"/>
</dbReference>
<evidence type="ECO:0000313" key="2">
    <source>
        <dbReference type="EMBL" id="MFB9072879.1"/>
    </source>
</evidence>
<keyword evidence="3" id="KW-1185">Reference proteome</keyword>
<evidence type="ECO:0000256" key="1">
    <source>
        <dbReference type="SAM" id="MobiDB-lite"/>
    </source>
</evidence>
<accession>A0ABV5G1S1</accession>